<keyword evidence="1" id="KW-0472">Membrane</keyword>
<keyword evidence="1" id="KW-0812">Transmembrane</keyword>
<reference evidence="2" key="1">
    <citation type="journal article" date="2021" name="bioRxiv">
        <title>Whole Genome Assembly and Annotation of Northern Wild Rice, Zizania palustris L., Supports a Whole Genome Duplication in the Zizania Genus.</title>
        <authorList>
            <person name="Haas M."/>
            <person name="Kono T."/>
            <person name="Macchietto M."/>
            <person name="Millas R."/>
            <person name="McGilp L."/>
            <person name="Shao M."/>
            <person name="Duquette J."/>
            <person name="Hirsch C.N."/>
            <person name="Kimball J."/>
        </authorList>
    </citation>
    <scope>NUCLEOTIDE SEQUENCE</scope>
    <source>
        <tissue evidence="2">Fresh leaf tissue</tissue>
    </source>
</reference>
<keyword evidence="3" id="KW-1185">Reference proteome</keyword>
<reference evidence="2" key="2">
    <citation type="submission" date="2021-02" db="EMBL/GenBank/DDBJ databases">
        <authorList>
            <person name="Kimball J.A."/>
            <person name="Haas M.W."/>
            <person name="Macchietto M."/>
            <person name="Kono T."/>
            <person name="Duquette J."/>
            <person name="Shao M."/>
        </authorList>
    </citation>
    <scope>NUCLEOTIDE SEQUENCE</scope>
    <source>
        <tissue evidence="2">Fresh leaf tissue</tissue>
    </source>
</reference>
<evidence type="ECO:0000313" key="3">
    <source>
        <dbReference type="Proteomes" id="UP000729402"/>
    </source>
</evidence>
<evidence type="ECO:0000256" key="1">
    <source>
        <dbReference type="SAM" id="Phobius"/>
    </source>
</evidence>
<comment type="caution">
    <text evidence="2">The sequence shown here is derived from an EMBL/GenBank/DDBJ whole genome shotgun (WGS) entry which is preliminary data.</text>
</comment>
<protein>
    <submittedName>
        <fullName evidence="2">Uncharacterized protein</fullName>
    </submittedName>
</protein>
<accession>A0A8J5QWM4</accession>
<gene>
    <name evidence="2" type="ORF">GUJ93_ZPchr0008g13570</name>
</gene>
<feature type="transmembrane region" description="Helical" evidence="1">
    <location>
        <begin position="42"/>
        <end position="68"/>
    </location>
</feature>
<name>A0A8J5QWM4_ZIZPA</name>
<evidence type="ECO:0000313" key="2">
    <source>
        <dbReference type="EMBL" id="KAG8045155.1"/>
    </source>
</evidence>
<proteinExistence type="predicted"/>
<sequence length="70" mass="7831">MDVAAPVAAGPCPDPVAAEVTLPRRPDLSNRVRWITYPLIEAWMGLVEILGLYLEIMVGACWSTWIFMQE</sequence>
<dbReference type="EMBL" id="JAAALK010000290">
    <property type="protein sequence ID" value="KAG8045155.1"/>
    <property type="molecule type" value="Genomic_DNA"/>
</dbReference>
<organism evidence="2 3">
    <name type="scientific">Zizania palustris</name>
    <name type="common">Northern wild rice</name>
    <dbReference type="NCBI Taxonomy" id="103762"/>
    <lineage>
        <taxon>Eukaryota</taxon>
        <taxon>Viridiplantae</taxon>
        <taxon>Streptophyta</taxon>
        <taxon>Embryophyta</taxon>
        <taxon>Tracheophyta</taxon>
        <taxon>Spermatophyta</taxon>
        <taxon>Magnoliopsida</taxon>
        <taxon>Liliopsida</taxon>
        <taxon>Poales</taxon>
        <taxon>Poaceae</taxon>
        <taxon>BOP clade</taxon>
        <taxon>Oryzoideae</taxon>
        <taxon>Oryzeae</taxon>
        <taxon>Zizaniinae</taxon>
        <taxon>Zizania</taxon>
    </lineage>
</organism>
<dbReference type="AlphaFoldDB" id="A0A8J5QWM4"/>
<keyword evidence="1" id="KW-1133">Transmembrane helix</keyword>
<dbReference type="Proteomes" id="UP000729402">
    <property type="component" value="Unassembled WGS sequence"/>
</dbReference>